<keyword evidence="2" id="KW-1185">Reference proteome</keyword>
<dbReference type="InterPro" id="IPR015947">
    <property type="entry name" value="PUA-like_sf"/>
</dbReference>
<sequence>MPQPPGPDLSRPRLREIASWIRDTLDPLIAREGPDVMNIDDFLTLHEIFIALQYADISATALRATRIHRAVLEVASKATRWPGRLADECDRIIMIWRARFGPLEDLRPFLYGRGGRLEGIAGVTDITRTALLKRWRDTTPELVAPHRPRIHGSLGFQAGAWWLNSLFAFRDGIIDLETTDGGICFDSNGAYAVLLNDADEVEGVSPSSFTYRCHRNDAGRFRLTAADFKSRYPVRVLRSHSLNSLWAPRAGVRYDGLHRVAGWVIRAVLPSDTNHKMDELIFEIKFEREDTGQASMEEVMRHPLANEIDDYAEYKRLRRLQREAMRMKSVSAKPALELAKVVSELSTRSSSPKASAIGLTSTIGNTSKSIGKSSPDILVHSSRQLTRPHRPTIVNRYRPCKRIPRFQPSHRSQRSGSMDGLRFRCPTQRDRETANQFWRHGPSHNCDSKQH</sequence>
<evidence type="ECO:0008006" key="3">
    <source>
        <dbReference type="Google" id="ProtNLM"/>
    </source>
</evidence>
<dbReference type="SUPFAM" id="SSF88697">
    <property type="entry name" value="PUA domain-like"/>
    <property type="match status" value="1"/>
</dbReference>
<dbReference type="InterPro" id="IPR036987">
    <property type="entry name" value="SRA-YDG_sf"/>
</dbReference>
<dbReference type="Proteomes" id="UP000250266">
    <property type="component" value="Unassembled WGS sequence"/>
</dbReference>
<evidence type="ECO:0000313" key="2">
    <source>
        <dbReference type="Proteomes" id="UP000250266"/>
    </source>
</evidence>
<gene>
    <name evidence="1" type="ORF">K432DRAFT_60095</name>
</gene>
<name>A0A8E2E952_9PEZI</name>
<dbReference type="EMBL" id="KV744992">
    <property type="protein sequence ID" value="OCK79687.1"/>
    <property type="molecule type" value="Genomic_DNA"/>
</dbReference>
<dbReference type="OrthoDB" id="3244603at2759"/>
<reference evidence="1 2" key="1">
    <citation type="journal article" date="2016" name="Nat. Commun.">
        <title>Ectomycorrhizal ecology is imprinted in the genome of the dominant symbiotic fungus Cenococcum geophilum.</title>
        <authorList>
            <consortium name="DOE Joint Genome Institute"/>
            <person name="Peter M."/>
            <person name="Kohler A."/>
            <person name="Ohm R.A."/>
            <person name="Kuo A."/>
            <person name="Krutzmann J."/>
            <person name="Morin E."/>
            <person name="Arend M."/>
            <person name="Barry K.W."/>
            <person name="Binder M."/>
            <person name="Choi C."/>
            <person name="Clum A."/>
            <person name="Copeland A."/>
            <person name="Grisel N."/>
            <person name="Haridas S."/>
            <person name="Kipfer T."/>
            <person name="LaButti K."/>
            <person name="Lindquist E."/>
            <person name="Lipzen A."/>
            <person name="Maire R."/>
            <person name="Meier B."/>
            <person name="Mihaltcheva S."/>
            <person name="Molinier V."/>
            <person name="Murat C."/>
            <person name="Poggeler S."/>
            <person name="Quandt C.A."/>
            <person name="Sperisen C."/>
            <person name="Tritt A."/>
            <person name="Tisserant E."/>
            <person name="Crous P.W."/>
            <person name="Henrissat B."/>
            <person name="Nehls U."/>
            <person name="Egli S."/>
            <person name="Spatafora J.W."/>
            <person name="Grigoriev I.V."/>
            <person name="Martin F.M."/>
        </authorList>
    </citation>
    <scope>NUCLEOTIDE SEQUENCE [LARGE SCALE GENOMIC DNA]</scope>
    <source>
        <strain evidence="1 2">CBS 459.81</strain>
    </source>
</reference>
<accession>A0A8E2E952</accession>
<organism evidence="1 2">
    <name type="scientific">Lepidopterella palustris CBS 459.81</name>
    <dbReference type="NCBI Taxonomy" id="1314670"/>
    <lineage>
        <taxon>Eukaryota</taxon>
        <taxon>Fungi</taxon>
        <taxon>Dikarya</taxon>
        <taxon>Ascomycota</taxon>
        <taxon>Pezizomycotina</taxon>
        <taxon>Dothideomycetes</taxon>
        <taxon>Pleosporomycetidae</taxon>
        <taxon>Mytilinidiales</taxon>
        <taxon>Argynnaceae</taxon>
        <taxon>Lepidopterella</taxon>
    </lineage>
</organism>
<dbReference type="Gene3D" id="2.30.280.10">
    <property type="entry name" value="SRA-YDG"/>
    <property type="match status" value="1"/>
</dbReference>
<dbReference type="AlphaFoldDB" id="A0A8E2E952"/>
<evidence type="ECO:0000313" key="1">
    <source>
        <dbReference type="EMBL" id="OCK79687.1"/>
    </source>
</evidence>
<proteinExistence type="predicted"/>
<protein>
    <recommendedName>
        <fullName evidence="3">YDG domain-containing protein</fullName>
    </recommendedName>
</protein>